<evidence type="ECO:0000259" key="5">
    <source>
        <dbReference type="PROSITE" id="PS50017"/>
    </source>
</evidence>
<dbReference type="InterPro" id="IPR017281">
    <property type="entry name" value="Myelin_different_resp_MyD88"/>
</dbReference>
<feature type="compositionally biased region" description="Low complexity" evidence="4">
    <location>
        <begin position="328"/>
        <end position="348"/>
    </location>
</feature>
<gene>
    <name evidence="7" type="ORF">GSLYS_00004909001</name>
</gene>
<evidence type="ECO:0000313" key="7">
    <source>
        <dbReference type="EMBL" id="CAL1530784.1"/>
    </source>
</evidence>
<dbReference type="InterPro" id="IPR000157">
    <property type="entry name" value="TIR_dom"/>
</dbReference>
<dbReference type="PROSITE" id="PS50017">
    <property type="entry name" value="DEATH_DOMAIN"/>
    <property type="match status" value="1"/>
</dbReference>
<dbReference type="GO" id="GO:0070976">
    <property type="term" value="F:TIR domain binding"/>
    <property type="evidence" value="ECO:0007669"/>
    <property type="project" value="InterPro"/>
</dbReference>
<evidence type="ECO:0000256" key="1">
    <source>
        <dbReference type="ARBA" id="ARBA00004496"/>
    </source>
</evidence>
<dbReference type="InterPro" id="IPR035897">
    <property type="entry name" value="Toll_tir_struct_dom_sf"/>
</dbReference>
<evidence type="ECO:0000313" key="8">
    <source>
        <dbReference type="Proteomes" id="UP001497497"/>
    </source>
</evidence>
<name>A0AAV2HE94_LYMST</name>
<dbReference type="Gene3D" id="1.10.533.10">
    <property type="entry name" value="Death Domain, Fas"/>
    <property type="match status" value="1"/>
</dbReference>
<proteinExistence type="predicted"/>
<keyword evidence="3" id="KW-0395">Inflammatory response</keyword>
<sequence>MEEELNWRHYLNPEHYDVPLHALRYTVSKQMSLHLDQDAVIHDGIIPNFGGLAELIGFSGLEISAFERAESPTQKLLSEWKFQPHLKPTVGRLIEFLAKLGREDVLTDCNNKIQSEIRDFLNKKDFDLQKAPIQDETVSQGPGYEIIPDQITVEDVMTGKQTNYDAYICFNPYGTSTKDLEFVRELIERFEKPSQYNNRKPFKLFVPSRDDLPGFSAHTISAKIISERCRHMIVVLSCNFLQSEACEFQSAFAHSLSPGARNKRIVPIRIEDCQVPNILRIMACCDFTKKDLWDWSWQRLAKSITVPLNPDDFQLAGESACQSFQLTRSGSPSPDSGFSSVSRSRSGSQYSNITSHMAGSSSSLNMEPDPPKKAHSSPNLLKKVTGKFKKSKDKPATSSF</sequence>
<evidence type="ECO:0000256" key="4">
    <source>
        <dbReference type="SAM" id="MobiDB-lite"/>
    </source>
</evidence>
<feature type="compositionally biased region" description="Polar residues" evidence="4">
    <location>
        <begin position="349"/>
        <end position="365"/>
    </location>
</feature>
<dbReference type="SUPFAM" id="SSF47986">
    <property type="entry name" value="DEATH domain"/>
    <property type="match status" value="1"/>
</dbReference>
<reference evidence="7 8" key="1">
    <citation type="submission" date="2024-04" db="EMBL/GenBank/DDBJ databases">
        <authorList>
            <consortium name="Genoscope - CEA"/>
            <person name="William W."/>
        </authorList>
    </citation>
    <scope>NUCLEOTIDE SEQUENCE [LARGE SCALE GENOMIC DNA]</scope>
</reference>
<keyword evidence="8" id="KW-1185">Reference proteome</keyword>
<accession>A0AAV2HE94</accession>
<dbReference type="Pfam" id="PF13676">
    <property type="entry name" value="TIR_2"/>
    <property type="match status" value="1"/>
</dbReference>
<comment type="caution">
    <text evidence="7">The sequence shown here is derived from an EMBL/GenBank/DDBJ whole genome shotgun (WGS) entry which is preliminary data.</text>
</comment>
<comment type="subcellular location">
    <subcellularLocation>
        <location evidence="1">Cytoplasm</location>
    </subcellularLocation>
</comment>
<evidence type="ECO:0000256" key="3">
    <source>
        <dbReference type="ARBA" id="ARBA00023198"/>
    </source>
</evidence>
<keyword evidence="2" id="KW-0963">Cytoplasm</keyword>
<evidence type="ECO:0000256" key="2">
    <source>
        <dbReference type="ARBA" id="ARBA00022490"/>
    </source>
</evidence>
<dbReference type="Pfam" id="PF00531">
    <property type="entry name" value="Death"/>
    <property type="match status" value="1"/>
</dbReference>
<evidence type="ECO:0008006" key="9">
    <source>
        <dbReference type="Google" id="ProtNLM"/>
    </source>
</evidence>
<dbReference type="PANTHER" id="PTHR15079">
    <property type="entry name" value="MYD88"/>
    <property type="match status" value="1"/>
</dbReference>
<feature type="region of interest" description="Disordered" evidence="4">
    <location>
        <begin position="325"/>
        <end position="400"/>
    </location>
</feature>
<dbReference type="GO" id="GO:0005737">
    <property type="term" value="C:cytoplasm"/>
    <property type="evidence" value="ECO:0007669"/>
    <property type="project" value="UniProtKB-SubCell"/>
</dbReference>
<dbReference type="GO" id="GO:0043123">
    <property type="term" value="P:positive regulation of canonical NF-kappaB signal transduction"/>
    <property type="evidence" value="ECO:0007669"/>
    <property type="project" value="InterPro"/>
</dbReference>
<dbReference type="PANTHER" id="PTHR15079:SF3">
    <property type="entry name" value="MYELOID DIFFERENTIATION PRIMARY RESPONSE PROTEIN MYD88"/>
    <property type="match status" value="1"/>
</dbReference>
<dbReference type="GO" id="GO:0002755">
    <property type="term" value="P:MyD88-dependent toll-like receptor signaling pathway"/>
    <property type="evidence" value="ECO:0007669"/>
    <property type="project" value="InterPro"/>
</dbReference>
<dbReference type="EMBL" id="CAXITT010000075">
    <property type="protein sequence ID" value="CAL1530784.1"/>
    <property type="molecule type" value="Genomic_DNA"/>
</dbReference>
<feature type="domain" description="Death" evidence="5">
    <location>
        <begin position="52"/>
        <end position="113"/>
    </location>
</feature>
<dbReference type="AlphaFoldDB" id="A0AAV2HE94"/>
<dbReference type="InterPro" id="IPR000488">
    <property type="entry name" value="Death_dom"/>
</dbReference>
<dbReference type="SUPFAM" id="SSF52200">
    <property type="entry name" value="Toll/Interleukin receptor TIR domain"/>
    <property type="match status" value="1"/>
</dbReference>
<dbReference type="Gene3D" id="3.40.50.10140">
    <property type="entry name" value="Toll/interleukin-1 receptor homology (TIR) domain"/>
    <property type="match status" value="1"/>
</dbReference>
<dbReference type="InterPro" id="IPR011029">
    <property type="entry name" value="DEATH-like_dom_sf"/>
</dbReference>
<protein>
    <recommendedName>
        <fullName evidence="9">Myeloid differentiation factor 88</fullName>
    </recommendedName>
</protein>
<dbReference type="SMART" id="SM00255">
    <property type="entry name" value="TIR"/>
    <property type="match status" value="1"/>
</dbReference>
<feature type="domain" description="TIR" evidence="6">
    <location>
        <begin position="162"/>
        <end position="304"/>
    </location>
</feature>
<dbReference type="Proteomes" id="UP001497497">
    <property type="component" value="Unassembled WGS sequence"/>
</dbReference>
<evidence type="ECO:0000259" key="6">
    <source>
        <dbReference type="PROSITE" id="PS50104"/>
    </source>
</evidence>
<organism evidence="7 8">
    <name type="scientific">Lymnaea stagnalis</name>
    <name type="common">Great pond snail</name>
    <name type="synonym">Helix stagnalis</name>
    <dbReference type="NCBI Taxonomy" id="6523"/>
    <lineage>
        <taxon>Eukaryota</taxon>
        <taxon>Metazoa</taxon>
        <taxon>Spiralia</taxon>
        <taxon>Lophotrochozoa</taxon>
        <taxon>Mollusca</taxon>
        <taxon>Gastropoda</taxon>
        <taxon>Heterobranchia</taxon>
        <taxon>Euthyneura</taxon>
        <taxon>Panpulmonata</taxon>
        <taxon>Hygrophila</taxon>
        <taxon>Lymnaeoidea</taxon>
        <taxon>Lymnaeidae</taxon>
        <taxon>Lymnaea</taxon>
    </lineage>
</organism>
<dbReference type="PROSITE" id="PS50104">
    <property type="entry name" value="TIR"/>
    <property type="match status" value="1"/>
</dbReference>